<proteinExistence type="predicted"/>
<dbReference type="AlphaFoldDB" id="A0A6F9E930"/>
<dbReference type="InterPro" id="IPR003033">
    <property type="entry name" value="SCP2_sterol-bd_dom"/>
</dbReference>
<dbReference type="Proteomes" id="UP000502196">
    <property type="component" value="Chromosome"/>
</dbReference>
<sequence length="142" mass="15977">MGLEAFGPEWAKAWGEKINASTAYRQAAGTWEWPLVLTMERDPSAGVSEDRSVYLDLWHGECREARAATPEDVESVPYVISADPYSWKQIFDREVEPLTAMMRGRLRLVKGNLSTLSAYVMAAKYLVESSLEVETDFPEGLQ</sequence>
<dbReference type="SUPFAM" id="SSF55718">
    <property type="entry name" value="SCP-like"/>
    <property type="match status" value="1"/>
</dbReference>
<evidence type="ECO:0000259" key="1">
    <source>
        <dbReference type="Pfam" id="PF02036"/>
    </source>
</evidence>
<protein>
    <recommendedName>
        <fullName evidence="1">SCP2 domain-containing protein</fullName>
    </recommendedName>
</protein>
<feature type="domain" description="SCP2" evidence="1">
    <location>
        <begin position="51"/>
        <end position="118"/>
    </location>
</feature>
<accession>A0A6F9E930</accession>
<dbReference type="Gene3D" id="3.30.1050.10">
    <property type="entry name" value="SCP2 sterol-binding domain"/>
    <property type="match status" value="1"/>
</dbReference>
<gene>
    <name evidence="2" type="ORF">COOX1_2347</name>
</gene>
<dbReference type="EMBL" id="LR792683">
    <property type="protein sequence ID" value="CAB3394304.1"/>
    <property type="molecule type" value="Genomic_DNA"/>
</dbReference>
<evidence type="ECO:0000313" key="2">
    <source>
        <dbReference type="EMBL" id="CAB3394304.1"/>
    </source>
</evidence>
<name>A0A6F9E930_9BACL</name>
<organism evidence="2 3">
    <name type="scientific">Kyrpidia spormannii</name>
    <dbReference type="NCBI Taxonomy" id="2055160"/>
    <lineage>
        <taxon>Bacteria</taxon>
        <taxon>Bacillati</taxon>
        <taxon>Bacillota</taxon>
        <taxon>Bacilli</taxon>
        <taxon>Bacillales</taxon>
        <taxon>Alicyclobacillaceae</taxon>
        <taxon>Kyrpidia</taxon>
    </lineage>
</organism>
<evidence type="ECO:0000313" key="3">
    <source>
        <dbReference type="Proteomes" id="UP000502196"/>
    </source>
</evidence>
<dbReference type="Pfam" id="PF02036">
    <property type="entry name" value="SCP2"/>
    <property type="match status" value="1"/>
</dbReference>
<reference evidence="2 3" key="1">
    <citation type="submission" date="2020-04" db="EMBL/GenBank/DDBJ databases">
        <authorList>
            <person name="Hogendoorn C."/>
        </authorList>
    </citation>
    <scope>NUCLEOTIDE SEQUENCE [LARGE SCALE GENOMIC DNA]</scope>
    <source>
        <strain evidence="2">COOX1</strain>
    </source>
</reference>
<dbReference type="RefSeq" id="WP_197945610.1">
    <property type="nucleotide sequence ID" value="NZ_CP047971.1"/>
</dbReference>
<dbReference type="InterPro" id="IPR036527">
    <property type="entry name" value="SCP2_sterol-bd_dom_sf"/>
</dbReference>